<evidence type="ECO:0000256" key="1">
    <source>
        <dbReference type="SAM" id="MobiDB-lite"/>
    </source>
</evidence>
<gene>
    <name evidence="2" type="ORF">J4557_42000</name>
</gene>
<evidence type="ECO:0000313" key="3">
    <source>
        <dbReference type="Proteomes" id="UP000666915"/>
    </source>
</evidence>
<keyword evidence="3" id="KW-1185">Reference proteome</keyword>
<protein>
    <recommendedName>
        <fullName evidence="4">Transposase</fullName>
    </recommendedName>
</protein>
<feature type="region of interest" description="Disordered" evidence="1">
    <location>
        <begin position="57"/>
        <end position="83"/>
    </location>
</feature>
<evidence type="ECO:0008006" key="4">
    <source>
        <dbReference type="Google" id="ProtNLM"/>
    </source>
</evidence>
<evidence type="ECO:0000313" key="2">
    <source>
        <dbReference type="EMBL" id="MBO2444114.1"/>
    </source>
</evidence>
<dbReference type="Proteomes" id="UP000666915">
    <property type="component" value="Unassembled WGS sequence"/>
</dbReference>
<sequence length="83" mass="8968">MDSRIRTSTAAGPTGWLLSFLSAREQGLRPHSGRAAGPAEWLLVFLEVEQAELAARQRPAAVASRPGGRTEEHPFGRMNARSA</sequence>
<accession>A0ABS3REU5</accession>
<dbReference type="RefSeq" id="WP_208272414.1">
    <property type="nucleotide sequence ID" value="NZ_BAAAGM010000063.1"/>
</dbReference>
<organism evidence="2 3">
    <name type="scientific">Actinomadura nitritigenes</name>
    <dbReference type="NCBI Taxonomy" id="134602"/>
    <lineage>
        <taxon>Bacteria</taxon>
        <taxon>Bacillati</taxon>
        <taxon>Actinomycetota</taxon>
        <taxon>Actinomycetes</taxon>
        <taxon>Streptosporangiales</taxon>
        <taxon>Thermomonosporaceae</taxon>
        <taxon>Actinomadura</taxon>
    </lineage>
</organism>
<name>A0ABS3REU5_9ACTN</name>
<proteinExistence type="predicted"/>
<reference evidence="2 3" key="1">
    <citation type="submission" date="2021-03" db="EMBL/GenBank/DDBJ databases">
        <authorList>
            <person name="Kanchanasin P."/>
            <person name="Saeng-In P."/>
            <person name="Phongsopitanun W."/>
            <person name="Yuki M."/>
            <person name="Kudo T."/>
            <person name="Ohkuma M."/>
            <person name="Tanasupawat S."/>
        </authorList>
    </citation>
    <scope>NUCLEOTIDE SEQUENCE [LARGE SCALE GENOMIC DNA]</scope>
    <source>
        <strain evidence="2 3">L46</strain>
    </source>
</reference>
<comment type="caution">
    <text evidence="2">The sequence shown here is derived from an EMBL/GenBank/DDBJ whole genome shotgun (WGS) entry which is preliminary data.</text>
</comment>
<dbReference type="EMBL" id="JAGEOK010000041">
    <property type="protein sequence ID" value="MBO2444114.1"/>
    <property type="molecule type" value="Genomic_DNA"/>
</dbReference>